<dbReference type="Proteomes" id="UP000054314">
    <property type="component" value="Unassembled WGS sequence"/>
</dbReference>
<feature type="transmembrane region" description="Helical" evidence="1">
    <location>
        <begin position="213"/>
        <end position="233"/>
    </location>
</feature>
<dbReference type="AlphaFoldDB" id="A0A0A0BJU8"/>
<keyword evidence="1" id="KW-1133">Transmembrane helix</keyword>
<sequence>MVTQPRVQPRPGLRGGVPHRAASSAYALGVPAVVVGTGVLVAWRWRGDLPEPLTVPWGAGLGAAATTLGGHLGLMVGVVAAVCLYLWSVAFWSGRETLIRRFACGVAVWAAVFVTSTSVGALGAHAGVVGARGDGALAAGIAVASLAGVVTAWLTPGDPPRPVAPVLVRAAVVELDDGERWETRPRQLGAQWLSTAALLSAVLVAVLTSWWVGAVVVGLVVGLVLLVVSGWVVRVGLDGVQVRGPLGRPVVDVPVQDVTGARVVAVHAFRDFGGWGLRAGTAPDGRPRAGLVLRSGPALEVSRVDAPPVVVTIEDADTAAALVNALVARNRARAVEAEG</sequence>
<feature type="transmembrane region" description="Helical" evidence="1">
    <location>
        <begin position="21"/>
        <end position="43"/>
    </location>
</feature>
<accession>A0A0A0BJU8</accession>
<dbReference type="RefSeq" id="WP_052105606.1">
    <property type="nucleotide sequence ID" value="NZ_AXCZ01000252.1"/>
</dbReference>
<evidence type="ECO:0000256" key="1">
    <source>
        <dbReference type="SAM" id="Phobius"/>
    </source>
</evidence>
<keyword evidence="3" id="KW-1185">Reference proteome</keyword>
<gene>
    <name evidence="2" type="ORF">N869_06780</name>
</gene>
<keyword evidence="1" id="KW-0472">Membrane</keyword>
<dbReference type="OrthoDB" id="3178004at2"/>
<dbReference type="EMBL" id="AXCZ01000252">
    <property type="protein sequence ID" value="KGM08773.1"/>
    <property type="molecule type" value="Genomic_DNA"/>
</dbReference>
<reference evidence="2 3" key="1">
    <citation type="submission" date="2013-08" db="EMBL/GenBank/DDBJ databases">
        <title>Genome sequencing of Cellulomonas bogoriensis 69B4.</title>
        <authorList>
            <person name="Chen F."/>
            <person name="Li Y."/>
            <person name="Wang G."/>
        </authorList>
    </citation>
    <scope>NUCLEOTIDE SEQUENCE [LARGE SCALE GENOMIC DNA]</scope>
    <source>
        <strain evidence="2 3">69B4</strain>
    </source>
</reference>
<evidence type="ECO:0008006" key="4">
    <source>
        <dbReference type="Google" id="ProtNLM"/>
    </source>
</evidence>
<feature type="transmembrane region" description="Helical" evidence="1">
    <location>
        <begin position="188"/>
        <end position="207"/>
    </location>
</feature>
<organism evidence="2 3">
    <name type="scientific">Cellulomonas bogoriensis 69B4 = DSM 16987</name>
    <dbReference type="NCBI Taxonomy" id="1386082"/>
    <lineage>
        <taxon>Bacteria</taxon>
        <taxon>Bacillati</taxon>
        <taxon>Actinomycetota</taxon>
        <taxon>Actinomycetes</taxon>
        <taxon>Micrococcales</taxon>
        <taxon>Cellulomonadaceae</taxon>
        <taxon>Cellulomonas</taxon>
    </lineage>
</organism>
<protein>
    <recommendedName>
        <fullName evidence="4">DUF1648 domain-containing protein</fullName>
    </recommendedName>
</protein>
<feature type="transmembrane region" description="Helical" evidence="1">
    <location>
        <begin position="136"/>
        <end position="154"/>
    </location>
</feature>
<feature type="transmembrane region" description="Helical" evidence="1">
    <location>
        <begin position="102"/>
        <end position="124"/>
    </location>
</feature>
<keyword evidence="1" id="KW-0812">Transmembrane</keyword>
<evidence type="ECO:0000313" key="2">
    <source>
        <dbReference type="EMBL" id="KGM08773.1"/>
    </source>
</evidence>
<evidence type="ECO:0000313" key="3">
    <source>
        <dbReference type="Proteomes" id="UP000054314"/>
    </source>
</evidence>
<proteinExistence type="predicted"/>
<name>A0A0A0BJU8_9CELL</name>
<comment type="caution">
    <text evidence="2">The sequence shown here is derived from an EMBL/GenBank/DDBJ whole genome shotgun (WGS) entry which is preliminary data.</text>
</comment>
<feature type="transmembrane region" description="Helical" evidence="1">
    <location>
        <begin position="63"/>
        <end position="90"/>
    </location>
</feature>